<dbReference type="Proteomes" id="UP001149090">
    <property type="component" value="Unassembled WGS sequence"/>
</dbReference>
<organism evidence="4 5">
    <name type="scientific">Anaeramoeba ignava</name>
    <name type="common">Anaerobic marine amoeba</name>
    <dbReference type="NCBI Taxonomy" id="1746090"/>
    <lineage>
        <taxon>Eukaryota</taxon>
        <taxon>Metamonada</taxon>
        <taxon>Anaeramoebidae</taxon>
        <taxon>Anaeramoeba</taxon>
    </lineage>
</organism>
<feature type="domain" description="Calcineurin-like phosphoesterase" evidence="2">
    <location>
        <begin position="62"/>
        <end position="283"/>
    </location>
</feature>
<dbReference type="SUPFAM" id="SSF56300">
    <property type="entry name" value="Metallo-dependent phosphatases"/>
    <property type="match status" value="1"/>
</dbReference>
<keyword evidence="4" id="KW-0347">Helicase</keyword>
<protein>
    <submittedName>
        <fullName evidence="4">Helicase related</fullName>
    </submittedName>
</protein>
<sequence>MKLHFQICRDFFFHFVIIITILINVFAPVTYKQTKKIDDFDLGYQVKKEATFGNGTDRLFYFMQVSDTHISKYVSTREKHFSTFCNDFARAFDPSFVIHSGDITDDKANKRGIFMNHPNEEEWETYANTLKQSGFYHQSNWMDIRGNHDASAIIGKYSDNNYYYTYSPWGQYLNSIGRPQVYNSMRHMIFGTYNFIAIDFTTYPQVSAPLGFFGFITKDILDDLEAILVDAEQNHQVNQTILIHHFPFSLLSSQAVKSSKGNSIKDLISKYRIIALLDGHLHSTKAEARILDGKVLDLSLGDMKKHKSFRICAFDEDIFSFIDTDIDHTDPIILITNPKDCRYLSPREPLEKIKYSQNIRALVFSPIGFDSTTIAKATCQIDGNTVSSNMTKISDVPLMYTAPWDPNRYAGETHDIAIHLMDKNGNIITSQSQSFSTTYHPKKIGKGIFEIIQHQNVSTSIIAWMTILYLFYGFGFVILPKILRLVLLKTKSYEKFDHKMNNFCERKAKWWKFPYHQFLSMIWKFGKIPNSIWFIFLWAVLSPLFIPFVLGPMIVHTWGAGFIWGVAIHHSVTFYPMIGFYFILYFLGMIFPALTVVSLPFVDRDLRNFSDFLRNPTAILSACGILAIDGWFIYLLVLGYGAAGLLLSVVFMWNSGILVFLIIYTIKSHSKKKVYEKLVN</sequence>
<dbReference type="PANTHER" id="PTHR14795:SF0">
    <property type="entry name" value="TRANSMEMBRANE PROTEIN 62"/>
    <property type="match status" value="1"/>
</dbReference>
<evidence type="ECO:0000313" key="5">
    <source>
        <dbReference type="Proteomes" id="UP001149090"/>
    </source>
</evidence>
<dbReference type="OMA" id="RCEGVNW"/>
<dbReference type="Pfam" id="PF24384">
    <property type="entry name" value="Ig_TMM62"/>
    <property type="match status" value="1"/>
</dbReference>
<dbReference type="OrthoDB" id="27234at2759"/>
<keyword evidence="1" id="KW-0812">Transmembrane</keyword>
<evidence type="ECO:0000256" key="1">
    <source>
        <dbReference type="SAM" id="Phobius"/>
    </source>
</evidence>
<comment type="caution">
    <text evidence="4">The sequence shown here is derived from an EMBL/GenBank/DDBJ whole genome shotgun (WGS) entry which is preliminary data.</text>
</comment>
<feature type="transmembrane region" description="Helical" evidence="1">
    <location>
        <begin position="643"/>
        <end position="666"/>
    </location>
</feature>
<feature type="transmembrane region" description="Helical" evidence="1">
    <location>
        <begin position="461"/>
        <end position="483"/>
    </location>
</feature>
<proteinExistence type="predicted"/>
<name>A0A9Q0LR47_ANAIG</name>
<keyword evidence="4" id="KW-0547">Nucleotide-binding</keyword>
<keyword evidence="1" id="KW-1133">Transmembrane helix</keyword>
<feature type="transmembrane region" description="Helical" evidence="1">
    <location>
        <begin position="618"/>
        <end position="637"/>
    </location>
</feature>
<dbReference type="InterPro" id="IPR029052">
    <property type="entry name" value="Metallo-depent_PP-like"/>
</dbReference>
<evidence type="ECO:0000259" key="3">
    <source>
        <dbReference type="Pfam" id="PF24384"/>
    </source>
</evidence>
<dbReference type="EMBL" id="JAPDFW010000063">
    <property type="protein sequence ID" value="KAJ5075968.1"/>
    <property type="molecule type" value="Genomic_DNA"/>
</dbReference>
<dbReference type="GO" id="GO:0004386">
    <property type="term" value="F:helicase activity"/>
    <property type="evidence" value="ECO:0007669"/>
    <property type="project" value="UniProtKB-KW"/>
</dbReference>
<gene>
    <name evidence="4" type="ORF">M0811_06830</name>
</gene>
<dbReference type="InterPro" id="IPR004843">
    <property type="entry name" value="Calcineurin-like_PHP"/>
</dbReference>
<dbReference type="PANTHER" id="PTHR14795">
    <property type="entry name" value="HELICASE RELATED"/>
    <property type="match status" value="1"/>
</dbReference>
<keyword evidence="4" id="KW-0378">Hydrolase</keyword>
<feature type="domain" description="TMEM62 Ig-like" evidence="3">
    <location>
        <begin position="329"/>
        <end position="438"/>
    </location>
</feature>
<keyword evidence="1" id="KW-0472">Membrane</keyword>
<dbReference type="Gene3D" id="3.60.21.10">
    <property type="match status" value="1"/>
</dbReference>
<reference evidence="4" key="1">
    <citation type="submission" date="2022-10" db="EMBL/GenBank/DDBJ databases">
        <title>Novel sulphate-reducing endosymbionts in the free-living metamonad Anaeramoeba.</title>
        <authorList>
            <person name="Jerlstrom-Hultqvist J."/>
            <person name="Cepicka I."/>
            <person name="Gallot-Lavallee L."/>
            <person name="Salas-Leiva D."/>
            <person name="Curtis B.A."/>
            <person name="Zahonova K."/>
            <person name="Pipaliya S."/>
            <person name="Dacks J."/>
            <person name="Roger A.J."/>
        </authorList>
    </citation>
    <scope>NUCLEOTIDE SEQUENCE</scope>
    <source>
        <strain evidence="4">BMAN</strain>
    </source>
</reference>
<keyword evidence="5" id="KW-1185">Reference proteome</keyword>
<keyword evidence="4" id="KW-0067">ATP-binding</keyword>
<accession>A0A9Q0LR47</accession>
<evidence type="ECO:0000313" key="4">
    <source>
        <dbReference type="EMBL" id="KAJ5075968.1"/>
    </source>
</evidence>
<evidence type="ECO:0000259" key="2">
    <source>
        <dbReference type="Pfam" id="PF00149"/>
    </source>
</evidence>
<feature type="transmembrane region" description="Helical" evidence="1">
    <location>
        <begin position="574"/>
        <end position="597"/>
    </location>
</feature>
<dbReference type="InterPro" id="IPR056229">
    <property type="entry name" value="Ig_TMM62"/>
</dbReference>
<feature type="transmembrane region" description="Helical" evidence="1">
    <location>
        <begin position="12"/>
        <end position="31"/>
    </location>
</feature>
<feature type="transmembrane region" description="Helical" evidence="1">
    <location>
        <begin position="531"/>
        <end position="554"/>
    </location>
</feature>
<dbReference type="GO" id="GO:0016787">
    <property type="term" value="F:hydrolase activity"/>
    <property type="evidence" value="ECO:0007669"/>
    <property type="project" value="InterPro"/>
</dbReference>
<dbReference type="Pfam" id="PF00149">
    <property type="entry name" value="Metallophos"/>
    <property type="match status" value="1"/>
</dbReference>
<dbReference type="AlphaFoldDB" id="A0A9Q0LR47"/>